<name>A0A9N9ZEL9_9HYPO</name>
<comment type="caution">
    <text evidence="13">The sequence shown here is derived from an EMBL/GenBank/DDBJ whole genome shotgun (WGS) entry which is preliminary data.</text>
</comment>
<feature type="transmembrane region" description="Helical" evidence="12">
    <location>
        <begin position="230"/>
        <end position="250"/>
    </location>
</feature>
<comment type="similarity">
    <text evidence="2 11">Belongs to the mitochondrial carrier (TC 2.A.29) family.</text>
</comment>
<reference evidence="14" key="1">
    <citation type="submission" date="2019-06" db="EMBL/GenBank/DDBJ databases">
        <authorList>
            <person name="Broberg M."/>
        </authorList>
    </citation>
    <scope>NUCLEOTIDE SEQUENCE [LARGE SCALE GENOMIC DNA]</scope>
</reference>
<evidence type="ECO:0000256" key="4">
    <source>
        <dbReference type="ARBA" id="ARBA00022692"/>
    </source>
</evidence>
<keyword evidence="14" id="KW-1185">Reference proteome</keyword>
<dbReference type="EMBL" id="CABFOC020000046">
    <property type="protein sequence ID" value="CAH0054091.1"/>
    <property type="molecule type" value="Genomic_DNA"/>
</dbReference>
<dbReference type="Proteomes" id="UP000775872">
    <property type="component" value="Unassembled WGS sequence"/>
</dbReference>
<evidence type="ECO:0000256" key="2">
    <source>
        <dbReference type="ARBA" id="ARBA00006375"/>
    </source>
</evidence>
<dbReference type="SUPFAM" id="SSF103506">
    <property type="entry name" value="Mitochondrial carrier"/>
    <property type="match status" value="1"/>
</dbReference>
<dbReference type="InterPro" id="IPR023395">
    <property type="entry name" value="MCP_dom_sf"/>
</dbReference>
<dbReference type="Gene3D" id="1.50.40.10">
    <property type="entry name" value="Mitochondrial carrier domain"/>
    <property type="match status" value="1"/>
</dbReference>
<evidence type="ECO:0000256" key="6">
    <source>
        <dbReference type="ARBA" id="ARBA00022792"/>
    </source>
</evidence>
<keyword evidence="9 10" id="KW-0472">Membrane</keyword>
<feature type="repeat" description="Solcar" evidence="10">
    <location>
        <begin position="125"/>
        <end position="216"/>
    </location>
</feature>
<feature type="repeat" description="Solcar" evidence="10">
    <location>
        <begin position="224"/>
        <end position="314"/>
    </location>
</feature>
<evidence type="ECO:0008006" key="15">
    <source>
        <dbReference type="Google" id="ProtNLM"/>
    </source>
</evidence>
<evidence type="ECO:0000313" key="14">
    <source>
        <dbReference type="Proteomes" id="UP000775872"/>
    </source>
</evidence>
<evidence type="ECO:0000256" key="1">
    <source>
        <dbReference type="ARBA" id="ARBA00004448"/>
    </source>
</evidence>
<reference evidence="13 14" key="2">
    <citation type="submission" date="2021-10" db="EMBL/GenBank/DDBJ databases">
        <authorList>
            <person name="Piombo E."/>
        </authorList>
    </citation>
    <scope>NUCLEOTIDE SEQUENCE [LARGE SCALE GENOMIC DNA]</scope>
</reference>
<proteinExistence type="inferred from homology"/>
<evidence type="ECO:0000313" key="13">
    <source>
        <dbReference type="EMBL" id="CAH0054091.1"/>
    </source>
</evidence>
<dbReference type="FunFam" id="1.50.40.10:FF:000009">
    <property type="entry name" value="Mitochondrial 2-oxoglutarate/malate carrier protein"/>
    <property type="match status" value="1"/>
</dbReference>
<keyword evidence="5" id="KW-0677">Repeat</keyword>
<dbReference type="Pfam" id="PF00153">
    <property type="entry name" value="Mito_carr"/>
    <property type="match status" value="3"/>
</dbReference>
<keyword evidence="7 12" id="KW-1133">Transmembrane helix</keyword>
<dbReference type="InterPro" id="IPR050391">
    <property type="entry name" value="Mito_Metabolite_Transporter"/>
</dbReference>
<dbReference type="OrthoDB" id="756301at2759"/>
<keyword evidence="4 10" id="KW-0812">Transmembrane</keyword>
<evidence type="ECO:0000256" key="5">
    <source>
        <dbReference type="ARBA" id="ARBA00022737"/>
    </source>
</evidence>
<evidence type="ECO:0000256" key="8">
    <source>
        <dbReference type="ARBA" id="ARBA00023128"/>
    </source>
</evidence>
<dbReference type="PRINTS" id="PR00926">
    <property type="entry name" value="MITOCARRIER"/>
</dbReference>
<dbReference type="InterPro" id="IPR002067">
    <property type="entry name" value="MCP"/>
</dbReference>
<organism evidence="13 14">
    <name type="scientific">Clonostachys solani</name>
    <dbReference type="NCBI Taxonomy" id="160281"/>
    <lineage>
        <taxon>Eukaryota</taxon>
        <taxon>Fungi</taxon>
        <taxon>Dikarya</taxon>
        <taxon>Ascomycota</taxon>
        <taxon>Pezizomycotina</taxon>
        <taxon>Sordariomycetes</taxon>
        <taxon>Hypocreomycetidae</taxon>
        <taxon>Hypocreales</taxon>
        <taxon>Bionectriaceae</taxon>
        <taxon>Clonostachys</taxon>
    </lineage>
</organism>
<evidence type="ECO:0000256" key="3">
    <source>
        <dbReference type="ARBA" id="ARBA00022448"/>
    </source>
</evidence>
<evidence type="ECO:0000256" key="9">
    <source>
        <dbReference type="ARBA" id="ARBA00023136"/>
    </source>
</evidence>
<evidence type="ECO:0000256" key="12">
    <source>
        <dbReference type="SAM" id="Phobius"/>
    </source>
</evidence>
<dbReference type="PANTHER" id="PTHR45618">
    <property type="entry name" value="MITOCHONDRIAL DICARBOXYLATE CARRIER-RELATED"/>
    <property type="match status" value="1"/>
</dbReference>
<dbReference type="AlphaFoldDB" id="A0A9N9ZEL9"/>
<accession>A0A9N9ZEL9</accession>
<comment type="subcellular location">
    <subcellularLocation>
        <location evidence="1">Mitochondrion inner membrane</location>
        <topology evidence="1">Multi-pass membrane protein</topology>
    </subcellularLocation>
</comment>
<gene>
    <name evidence="13" type="ORF">CSOL1703_00015284</name>
</gene>
<protein>
    <recommendedName>
        <fullName evidence="15">Mitochondrial 2-oxoglutarate/malate carrier protein</fullName>
    </recommendedName>
</protein>
<dbReference type="GO" id="GO:0005743">
    <property type="term" value="C:mitochondrial inner membrane"/>
    <property type="evidence" value="ECO:0007669"/>
    <property type="project" value="UniProtKB-SubCell"/>
</dbReference>
<dbReference type="PROSITE" id="PS50920">
    <property type="entry name" value="SOLCAR"/>
    <property type="match status" value="3"/>
</dbReference>
<keyword evidence="3 11" id="KW-0813">Transport</keyword>
<evidence type="ECO:0000256" key="11">
    <source>
        <dbReference type="RuleBase" id="RU000488"/>
    </source>
</evidence>
<evidence type="ECO:0000256" key="10">
    <source>
        <dbReference type="PROSITE-ProRule" id="PRU00282"/>
    </source>
</evidence>
<keyword evidence="6" id="KW-0999">Mitochondrion inner membrane</keyword>
<feature type="repeat" description="Solcar" evidence="10">
    <location>
        <begin position="24"/>
        <end position="113"/>
    </location>
</feature>
<sequence length="320" mass="34605">MASITVADRSDIGRSREAFGNHNIATVLPFVNGGASGMVAFAVIQPVDMIKVRMQLVGKCTPTSTKPTPFALVKDLASRGGLLELYSGLSAGLLRQAVYATARLGTFDTLMKALQKRADERHATVTFVQRAGAGLTSGALAAFLANPADLALIRMQSDGMRPIAQRRNYKSVFDAFGSIVRSDGIISLWTGCAPTIARAMALNLGQLALFSETKARLKEHTAWSIQTQTVIASALACLFASTIALPFDLVKTRLQRRARTVEGALLYRSMADCFQKIASEEGLTRFYRGFGLFYLRTGPHAMLTLILADYFGWLTGAKQA</sequence>
<dbReference type="InterPro" id="IPR018108">
    <property type="entry name" value="MCP_transmembrane"/>
</dbReference>
<dbReference type="GO" id="GO:0055085">
    <property type="term" value="P:transmembrane transport"/>
    <property type="evidence" value="ECO:0007669"/>
    <property type="project" value="InterPro"/>
</dbReference>
<evidence type="ECO:0000256" key="7">
    <source>
        <dbReference type="ARBA" id="ARBA00022989"/>
    </source>
</evidence>
<keyword evidence="8" id="KW-0496">Mitochondrion</keyword>